<evidence type="ECO:0000256" key="8">
    <source>
        <dbReference type="ARBA" id="ARBA00022840"/>
    </source>
</evidence>
<comment type="catalytic activity">
    <reaction evidence="10 11">
        <text>shikimate + ATP = 3-phosphoshikimate + ADP + H(+)</text>
        <dbReference type="Rhea" id="RHEA:13121"/>
        <dbReference type="ChEBI" id="CHEBI:15378"/>
        <dbReference type="ChEBI" id="CHEBI:30616"/>
        <dbReference type="ChEBI" id="CHEBI:36208"/>
        <dbReference type="ChEBI" id="CHEBI:145989"/>
        <dbReference type="ChEBI" id="CHEBI:456216"/>
        <dbReference type="EC" id="2.7.1.71"/>
    </reaction>
</comment>
<comment type="pathway">
    <text evidence="1 11">Metabolic intermediate biosynthesis; chorismate biosynthesis; chorismate from D-erythrose 4-phosphate and phosphoenolpyruvate: step 5/7.</text>
</comment>
<dbReference type="GO" id="GO:0005524">
    <property type="term" value="F:ATP binding"/>
    <property type="evidence" value="ECO:0007669"/>
    <property type="project" value="UniProtKB-UniRule"/>
</dbReference>
<dbReference type="Gene3D" id="3.40.50.300">
    <property type="entry name" value="P-loop containing nucleotide triphosphate hydrolases"/>
    <property type="match status" value="1"/>
</dbReference>
<dbReference type="EC" id="2.7.1.71" evidence="3 11"/>
<dbReference type="GO" id="GO:0009423">
    <property type="term" value="P:chorismate biosynthetic process"/>
    <property type="evidence" value="ECO:0007669"/>
    <property type="project" value="UniProtKB-UniRule"/>
</dbReference>
<dbReference type="PRINTS" id="PR01100">
    <property type="entry name" value="SHIKIMTKNASE"/>
</dbReference>
<evidence type="ECO:0000313" key="13">
    <source>
        <dbReference type="Proteomes" id="UP000824081"/>
    </source>
</evidence>
<dbReference type="InterPro" id="IPR023000">
    <property type="entry name" value="Shikimate_kinase_CS"/>
</dbReference>
<dbReference type="PANTHER" id="PTHR21087:SF16">
    <property type="entry name" value="SHIKIMATE KINASE 1, CHLOROPLASTIC"/>
    <property type="match status" value="1"/>
</dbReference>
<dbReference type="InterPro" id="IPR031322">
    <property type="entry name" value="Shikimate/glucono_kinase"/>
</dbReference>
<dbReference type="PROSITE" id="PS01128">
    <property type="entry name" value="SHIKIMATE_KINASE"/>
    <property type="match status" value="1"/>
</dbReference>
<comment type="caution">
    <text evidence="12">The sequence shown here is derived from an EMBL/GenBank/DDBJ whole genome shotgun (WGS) entry which is preliminary data.</text>
</comment>
<dbReference type="GO" id="GO:0009073">
    <property type="term" value="P:aromatic amino acid family biosynthetic process"/>
    <property type="evidence" value="ECO:0007669"/>
    <property type="project" value="UniProtKB-KW"/>
</dbReference>
<name>A0A9D1MEK9_9FIRM</name>
<evidence type="ECO:0000256" key="6">
    <source>
        <dbReference type="ARBA" id="ARBA00022741"/>
    </source>
</evidence>
<comment type="subcellular location">
    <subcellularLocation>
        <location evidence="11">Cytoplasm</location>
    </subcellularLocation>
</comment>
<dbReference type="GO" id="GO:0000287">
    <property type="term" value="F:magnesium ion binding"/>
    <property type="evidence" value="ECO:0007669"/>
    <property type="project" value="UniProtKB-UniRule"/>
</dbReference>
<dbReference type="InterPro" id="IPR027417">
    <property type="entry name" value="P-loop_NTPase"/>
</dbReference>
<keyword evidence="11" id="KW-0963">Cytoplasm</keyword>
<evidence type="ECO:0000256" key="7">
    <source>
        <dbReference type="ARBA" id="ARBA00022777"/>
    </source>
</evidence>
<evidence type="ECO:0000313" key="12">
    <source>
        <dbReference type="EMBL" id="HIU58632.1"/>
    </source>
</evidence>
<comment type="function">
    <text evidence="11">Catalyzes the specific phosphorylation of the 3-hydroxyl group of shikimic acid using ATP as a cosubstrate.</text>
</comment>
<feature type="binding site" evidence="11">
    <location>
        <position position="55"/>
    </location>
    <ligand>
        <name>substrate</name>
    </ligand>
</feature>
<sequence>MNLILCGMMGAGKTSVGVRIAEKTGRRRYDTDQMIVDRYGNISDIFEYYGEEYFRKLESEIVKELAEKDHLIISTGGGLVLKRENNELLQANGKIVFLRASLQTLVDRLRVNDDRPLLQAKSGILADKLSELLRVRMPVYEHVADFIVDVDNKTVDETADEVVETVRRSFAESANEGAGQ</sequence>
<evidence type="ECO:0000256" key="9">
    <source>
        <dbReference type="ARBA" id="ARBA00023141"/>
    </source>
</evidence>
<keyword evidence="6 11" id="KW-0547">Nucleotide-binding</keyword>
<organism evidence="12 13">
    <name type="scientific">Candidatus Scatosoma pullistercoris</name>
    <dbReference type="NCBI Taxonomy" id="2840934"/>
    <lineage>
        <taxon>Bacteria</taxon>
        <taxon>Bacillati</taxon>
        <taxon>Bacillota</taxon>
        <taxon>Clostridia</taxon>
        <taxon>Candidatus Scatosoma</taxon>
    </lineage>
</organism>
<dbReference type="Proteomes" id="UP000824081">
    <property type="component" value="Unassembled WGS sequence"/>
</dbReference>
<keyword evidence="7 11" id="KW-0418">Kinase</keyword>
<dbReference type="HAMAP" id="MF_00109">
    <property type="entry name" value="Shikimate_kinase"/>
    <property type="match status" value="1"/>
</dbReference>
<feature type="binding site" evidence="11">
    <location>
        <position position="32"/>
    </location>
    <ligand>
        <name>substrate</name>
    </ligand>
</feature>
<dbReference type="AlphaFoldDB" id="A0A9D1MEK9"/>
<keyword evidence="8 11" id="KW-0067">ATP-binding</keyword>
<reference evidence="12" key="2">
    <citation type="journal article" date="2021" name="PeerJ">
        <title>Extensive microbial diversity within the chicken gut microbiome revealed by metagenomics and culture.</title>
        <authorList>
            <person name="Gilroy R."/>
            <person name="Ravi A."/>
            <person name="Getino M."/>
            <person name="Pursley I."/>
            <person name="Horton D.L."/>
            <person name="Alikhan N.F."/>
            <person name="Baker D."/>
            <person name="Gharbi K."/>
            <person name="Hall N."/>
            <person name="Watson M."/>
            <person name="Adriaenssens E.M."/>
            <person name="Foster-Nyarko E."/>
            <person name="Jarju S."/>
            <person name="Secka A."/>
            <person name="Antonio M."/>
            <person name="Oren A."/>
            <person name="Chaudhuri R.R."/>
            <person name="La Ragione R."/>
            <person name="Hildebrand F."/>
            <person name="Pallen M.J."/>
        </authorList>
    </citation>
    <scope>NUCLEOTIDE SEQUENCE</scope>
    <source>
        <strain evidence="12">11687</strain>
    </source>
</reference>
<feature type="binding site" evidence="11">
    <location>
        <position position="136"/>
    </location>
    <ligand>
        <name>substrate</name>
    </ligand>
</feature>
<dbReference type="PANTHER" id="PTHR21087">
    <property type="entry name" value="SHIKIMATE KINASE"/>
    <property type="match status" value="1"/>
</dbReference>
<evidence type="ECO:0000256" key="5">
    <source>
        <dbReference type="ARBA" id="ARBA00022679"/>
    </source>
</evidence>
<dbReference type="InterPro" id="IPR000623">
    <property type="entry name" value="Shikimate_kinase/TSH1"/>
</dbReference>
<comment type="caution">
    <text evidence="11">Lacks conserved residue(s) required for the propagation of feature annotation.</text>
</comment>
<evidence type="ECO:0000256" key="2">
    <source>
        <dbReference type="ARBA" id="ARBA00006997"/>
    </source>
</evidence>
<feature type="binding site" evidence="11">
    <location>
        <position position="115"/>
    </location>
    <ligand>
        <name>ATP</name>
        <dbReference type="ChEBI" id="CHEBI:30616"/>
    </ligand>
</feature>
<feature type="binding site" evidence="11">
    <location>
        <position position="77"/>
    </location>
    <ligand>
        <name>substrate</name>
    </ligand>
</feature>
<dbReference type="EMBL" id="DVMZ01000025">
    <property type="protein sequence ID" value="HIU58632.1"/>
    <property type="molecule type" value="Genomic_DNA"/>
</dbReference>
<feature type="binding site" evidence="11">
    <location>
        <position position="14"/>
    </location>
    <ligand>
        <name>Mg(2+)</name>
        <dbReference type="ChEBI" id="CHEBI:18420"/>
    </ligand>
</feature>
<accession>A0A9D1MEK9</accession>
<evidence type="ECO:0000256" key="3">
    <source>
        <dbReference type="ARBA" id="ARBA00012154"/>
    </source>
</evidence>
<evidence type="ECO:0000256" key="4">
    <source>
        <dbReference type="ARBA" id="ARBA00022605"/>
    </source>
</evidence>
<comment type="similarity">
    <text evidence="2 11">Belongs to the shikimate kinase family.</text>
</comment>
<keyword evidence="4 11" id="KW-0028">Amino-acid biosynthesis</keyword>
<comment type="cofactor">
    <cofactor evidence="11">
        <name>Mg(2+)</name>
        <dbReference type="ChEBI" id="CHEBI:18420"/>
    </cofactor>
    <text evidence="11">Binds 1 Mg(2+) ion per subunit.</text>
</comment>
<reference evidence="12" key="1">
    <citation type="submission" date="2020-10" db="EMBL/GenBank/DDBJ databases">
        <authorList>
            <person name="Gilroy R."/>
        </authorList>
    </citation>
    <scope>NUCLEOTIDE SEQUENCE</scope>
    <source>
        <strain evidence="12">11687</strain>
    </source>
</reference>
<dbReference type="SUPFAM" id="SSF52540">
    <property type="entry name" value="P-loop containing nucleoside triphosphate hydrolases"/>
    <property type="match status" value="1"/>
</dbReference>
<dbReference type="GO" id="GO:0008652">
    <property type="term" value="P:amino acid biosynthetic process"/>
    <property type="evidence" value="ECO:0007669"/>
    <property type="project" value="UniProtKB-KW"/>
</dbReference>
<dbReference type="GO" id="GO:0005829">
    <property type="term" value="C:cytosol"/>
    <property type="evidence" value="ECO:0007669"/>
    <property type="project" value="TreeGrafter"/>
</dbReference>
<keyword evidence="11" id="KW-0479">Metal-binding</keyword>
<comment type="subunit">
    <text evidence="11">Monomer.</text>
</comment>
<feature type="binding site" evidence="11">
    <location>
        <begin position="10"/>
        <end position="15"/>
    </location>
    <ligand>
        <name>ATP</name>
        <dbReference type="ChEBI" id="CHEBI:30616"/>
    </ligand>
</feature>
<evidence type="ECO:0000256" key="1">
    <source>
        <dbReference type="ARBA" id="ARBA00004842"/>
    </source>
</evidence>
<evidence type="ECO:0000256" key="11">
    <source>
        <dbReference type="HAMAP-Rule" id="MF_00109"/>
    </source>
</evidence>
<dbReference type="Pfam" id="PF01202">
    <property type="entry name" value="SKI"/>
    <property type="match status" value="1"/>
</dbReference>
<dbReference type="CDD" id="cd00464">
    <property type="entry name" value="SK"/>
    <property type="match status" value="1"/>
</dbReference>
<dbReference type="GO" id="GO:0004765">
    <property type="term" value="F:shikimate kinase activity"/>
    <property type="evidence" value="ECO:0007669"/>
    <property type="project" value="UniProtKB-UniRule"/>
</dbReference>
<keyword evidence="5 11" id="KW-0808">Transferase</keyword>
<proteinExistence type="inferred from homology"/>
<protein>
    <recommendedName>
        <fullName evidence="3 11">Shikimate kinase</fullName>
        <shortName evidence="11">SK</shortName>
        <ecNumber evidence="3 11">2.7.1.71</ecNumber>
    </recommendedName>
</protein>
<gene>
    <name evidence="11" type="primary">aroK</name>
    <name evidence="12" type="ORF">IAC57_00880</name>
</gene>
<keyword evidence="9 11" id="KW-0057">Aromatic amino acid biosynthesis</keyword>
<keyword evidence="11" id="KW-0460">Magnesium</keyword>
<evidence type="ECO:0000256" key="10">
    <source>
        <dbReference type="ARBA" id="ARBA00048567"/>
    </source>
</evidence>